<evidence type="ECO:0000313" key="8">
    <source>
        <dbReference type="EMBL" id="KPH80159.1"/>
    </source>
</evidence>
<dbReference type="Gene3D" id="3.50.30.80">
    <property type="entry name" value="IlvD/EDD C-terminal domain-like"/>
    <property type="match status" value="1"/>
</dbReference>
<dbReference type="PATRIC" id="fig|1526658.3.peg.1013"/>
<dbReference type="EMBL" id="LGSZ01000045">
    <property type="protein sequence ID" value="KPH80159.1"/>
    <property type="molecule type" value="Genomic_DNA"/>
</dbReference>
<dbReference type="GO" id="GO:0051536">
    <property type="term" value="F:iron-sulfur cluster binding"/>
    <property type="evidence" value="ECO:0007669"/>
    <property type="project" value="UniProtKB-KW"/>
</dbReference>
<dbReference type="PROSITE" id="PS00886">
    <property type="entry name" value="ILVD_EDD_1"/>
    <property type="match status" value="1"/>
</dbReference>
<dbReference type="SUPFAM" id="SSF52016">
    <property type="entry name" value="LeuD/IlvD-like"/>
    <property type="match status" value="1"/>
</dbReference>
<dbReference type="InterPro" id="IPR052352">
    <property type="entry name" value="Sugar_Degrad_Dehydratases"/>
</dbReference>
<sequence>MSSHPRKTPDTLRSKRWFGASDLRSFGHRSRALQMGFAHDEFMGKPVIGIINTWSEINPCHTHLRDRAEAVKRAVWASGGFPVEIPVMSVSEQYQKPTTMLYRNFLAMETEESIRSHPLDGAVLLGGCDKSTPALIMGACSAGLPFIFVPAGPMLRGNWAGKILGSGADVWKYWAEKEAGNITDDQWKDMESGIARSHGTCMVMGTAATMMSHAEVLGLTLPGASAIPAADAAHPRMAAAAGKRIVEMVWEDLTPDRILTRKSFENALTVHMAVAGSTNAIIHLIAMAGRAGVSLTPDDFDAFSRTVPVIANLRPSGEFLMEDFFYAGGLPALLKQLESKLHTDAMTVTGKPISETIALATVYDDNVIRPLDNAVTTANGLAVLKGNIAPDGCVIKPSAAEPRLLRHSGPALVFEDYDAMMKAVNDESLDVTPDHIMVLKNCGPVGGPGMPEWGMMPIPRKLLKQGVRDMLRISDARMSGTSYGACVLHVAPEAYIRGPLAAVQTGDIISVDVEARTISVNLSDAQIAARLKTWTPPDRDYPRGYGKMSAAHIRQADKGCDFDYLEGTAKIPEPEIH</sequence>
<dbReference type="Pfam" id="PF24877">
    <property type="entry name" value="ILV_EDD_C"/>
    <property type="match status" value="1"/>
</dbReference>
<evidence type="ECO:0000313" key="9">
    <source>
        <dbReference type="Proteomes" id="UP000037822"/>
    </source>
</evidence>
<evidence type="ECO:0000256" key="5">
    <source>
        <dbReference type="ARBA" id="ARBA00023239"/>
    </source>
</evidence>
<gene>
    <name evidence="8" type="ORF">AE618_14075</name>
</gene>
<keyword evidence="9" id="KW-1185">Reference proteome</keyword>
<dbReference type="AlphaFoldDB" id="A0A0N0MBQ9"/>
<dbReference type="SUPFAM" id="SSF143975">
    <property type="entry name" value="IlvD/EDD N-terminal domain-like"/>
    <property type="match status" value="1"/>
</dbReference>
<evidence type="ECO:0000259" key="6">
    <source>
        <dbReference type="Pfam" id="PF00920"/>
    </source>
</evidence>
<evidence type="ECO:0000256" key="3">
    <source>
        <dbReference type="ARBA" id="ARBA00023004"/>
    </source>
</evidence>
<dbReference type="OrthoDB" id="7793094at2"/>
<dbReference type="EC" id="4.2.1.9" evidence="8"/>
<evidence type="ECO:0000256" key="1">
    <source>
        <dbReference type="ARBA" id="ARBA00006486"/>
    </source>
</evidence>
<protein>
    <submittedName>
        <fullName evidence="8">Dihydroxy-acid dehydratase</fullName>
        <ecNumber evidence="8">4.2.1.9</ecNumber>
    </submittedName>
</protein>
<dbReference type="InterPro" id="IPR000581">
    <property type="entry name" value="ILV_EDD_N"/>
</dbReference>
<organism evidence="8 9">
    <name type="scientific">Bosea vaviloviae</name>
    <dbReference type="NCBI Taxonomy" id="1526658"/>
    <lineage>
        <taxon>Bacteria</taxon>
        <taxon>Pseudomonadati</taxon>
        <taxon>Pseudomonadota</taxon>
        <taxon>Alphaproteobacteria</taxon>
        <taxon>Hyphomicrobiales</taxon>
        <taxon>Boseaceae</taxon>
        <taxon>Bosea</taxon>
    </lineage>
</organism>
<evidence type="ECO:0000256" key="2">
    <source>
        <dbReference type="ARBA" id="ARBA00022723"/>
    </source>
</evidence>
<dbReference type="InterPro" id="IPR020558">
    <property type="entry name" value="DiOHA_6PGluconate_deHydtase_CS"/>
</dbReference>
<dbReference type="NCBIfam" id="NF004784">
    <property type="entry name" value="PRK06131.1"/>
    <property type="match status" value="1"/>
</dbReference>
<keyword evidence="3" id="KW-0408">Iron</keyword>
<evidence type="ECO:0000256" key="4">
    <source>
        <dbReference type="ARBA" id="ARBA00023014"/>
    </source>
</evidence>
<keyword evidence="5 8" id="KW-0456">Lyase</keyword>
<name>A0A0N0MBQ9_9HYPH</name>
<dbReference type="GO" id="GO:0004160">
    <property type="term" value="F:dihydroxy-acid dehydratase activity"/>
    <property type="evidence" value="ECO:0007669"/>
    <property type="project" value="UniProtKB-EC"/>
</dbReference>
<dbReference type="Proteomes" id="UP000037822">
    <property type="component" value="Unassembled WGS sequence"/>
</dbReference>
<comment type="caution">
    <text evidence="8">The sequence shown here is derived from an EMBL/GenBank/DDBJ whole genome shotgun (WGS) entry which is preliminary data.</text>
</comment>
<dbReference type="InterPro" id="IPR042096">
    <property type="entry name" value="Dihydro-acid_dehy_C"/>
</dbReference>
<reference evidence="8 9" key="1">
    <citation type="submission" date="2015-07" db="EMBL/GenBank/DDBJ databases">
        <title>Whole genome sequencing of Bosea vaviloviae isolated from cave pool.</title>
        <authorList>
            <person name="Tan N.E.H."/>
            <person name="Lee Y.P."/>
            <person name="Gan H.M."/>
            <person name="Barton H."/>
            <person name="Savka M.A."/>
        </authorList>
    </citation>
    <scope>NUCLEOTIDE SEQUENCE [LARGE SCALE GENOMIC DNA]</scope>
    <source>
        <strain evidence="8 9">SD260</strain>
    </source>
</reference>
<dbReference type="InterPro" id="IPR037237">
    <property type="entry name" value="IlvD/EDD_N"/>
</dbReference>
<dbReference type="GO" id="GO:0046872">
    <property type="term" value="F:metal ion binding"/>
    <property type="evidence" value="ECO:0007669"/>
    <property type="project" value="UniProtKB-KW"/>
</dbReference>
<dbReference type="FunFam" id="3.50.30.80:FF:000001">
    <property type="entry name" value="Dihydroxy-acid dehydratase"/>
    <property type="match status" value="1"/>
</dbReference>
<dbReference type="PANTHER" id="PTHR43183">
    <property type="entry name" value="HYPOTHETICAL DIHYDROXYACID DEHYDRATASE (EUROFUNG)-RELATED"/>
    <property type="match status" value="1"/>
</dbReference>
<keyword evidence="2" id="KW-0479">Metal-binding</keyword>
<keyword evidence="4" id="KW-0411">Iron-sulfur</keyword>
<feature type="domain" description="Dihydroxy-acid/6-phosphogluconate dehydratase N-terminal" evidence="6">
    <location>
        <begin position="45"/>
        <end position="355"/>
    </location>
</feature>
<feature type="domain" description="Dihydroxy-acid/6-phosphogluconate dehydratase C-terminal" evidence="7">
    <location>
        <begin position="366"/>
        <end position="560"/>
    </location>
</feature>
<dbReference type="RefSeq" id="WP_054209702.1">
    <property type="nucleotide sequence ID" value="NZ_LGSZ01000045.1"/>
</dbReference>
<dbReference type="InterPro" id="IPR056740">
    <property type="entry name" value="ILV_EDD_C"/>
</dbReference>
<evidence type="ECO:0000259" key="7">
    <source>
        <dbReference type="Pfam" id="PF24877"/>
    </source>
</evidence>
<dbReference type="NCBIfam" id="NF009559">
    <property type="entry name" value="PRK13016.1"/>
    <property type="match status" value="1"/>
</dbReference>
<dbReference type="PANTHER" id="PTHR43183:SF2">
    <property type="entry name" value="DIHYDROXY-ACID DEHYDRATASE"/>
    <property type="match status" value="1"/>
</dbReference>
<proteinExistence type="inferred from homology"/>
<accession>A0A0N0MBQ9</accession>
<dbReference type="Pfam" id="PF00920">
    <property type="entry name" value="ILVD_EDD_N"/>
    <property type="match status" value="1"/>
</dbReference>
<comment type="similarity">
    <text evidence="1">Belongs to the IlvD/Edd family.</text>
</comment>
<dbReference type="NCBIfam" id="NF009560">
    <property type="entry name" value="PRK13017.1"/>
    <property type="match status" value="1"/>
</dbReference>